<feature type="chain" id="PRO_5003305972" description="Lipoprotein" evidence="1">
    <location>
        <begin position="18"/>
        <end position="131"/>
    </location>
</feature>
<feature type="signal peptide" evidence="1">
    <location>
        <begin position="1"/>
        <end position="17"/>
    </location>
</feature>
<accession>F4C2B1</accession>
<name>F4C2B1_SPHS2</name>
<dbReference type="PATRIC" id="fig|743722.3.peg.3691"/>
<dbReference type="Gene3D" id="1.20.120.20">
    <property type="entry name" value="Apolipoprotein"/>
    <property type="match status" value="1"/>
</dbReference>
<keyword evidence="1" id="KW-0732">Signal</keyword>
<dbReference type="EMBL" id="CP002584">
    <property type="protein sequence ID" value="ADZ79989.1"/>
    <property type="molecule type" value="Genomic_DNA"/>
</dbReference>
<reference evidence="2" key="1">
    <citation type="submission" date="2011-03" db="EMBL/GenBank/DDBJ databases">
        <title>Complete sequence of Sphingobacterium sp. 21.</title>
        <authorList>
            <consortium name="US DOE Joint Genome Institute"/>
            <person name="Lucas S."/>
            <person name="Copeland A."/>
            <person name="Lapidus A."/>
            <person name="Cheng J.-F."/>
            <person name="Goodwin L."/>
            <person name="Pitluck S."/>
            <person name="Davenport K."/>
            <person name="Detter J.C."/>
            <person name="Han C."/>
            <person name="Tapia R."/>
            <person name="Land M."/>
            <person name="Hauser L."/>
            <person name="Kyrpides N."/>
            <person name="Ivanova N."/>
            <person name="Ovchinnikova G."/>
            <person name="Pagani I."/>
            <person name="Siebers A.K."/>
            <person name="Allgaier M."/>
            <person name="Thelen M.P."/>
            <person name="Hugenholtz P."/>
            <person name="Woyke T."/>
        </authorList>
    </citation>
    <scope>NUCLEOTIDE SEQUENCE</scope>
    <source>
        <strain evidence="2">21</strain>
    </source>
</reference>
<evidence type="ECO:0008006" key="3">
    <source>
        <dbReference type="Google" id="ProtNLM"/>
    </source>
</evidence>
<evidence type="ECO:0000313" key="2">
    <source>
        <dbReference type="EMBL" id="ADZ79989.1"/>
    </source>
</evidence>
<dbReference type="PROSITE" id="PS51257">
    <property type="entry name" value="PROKAR_LIPOPROTEIN"/>
    <property type="match status" value="1"/>
</dbReference>
<dbReference type="eggNOG" id="ENOG502ZQ61">
    <property type="taxonomic scope" value="Bacteria"/>
</dbReference>
<protein>
    <recommendedName>
        <fullName evidence="3">Lipoprotein</fullName>
    </recommendedName>
</protein>
<gene>
    <name evidence="2" type="ordered locus">Sph21_3451</name>
</gene>
<sequence>MKKLSLLAALALAFTFAACNNSSNSSEGTSDTIVADTTTLGEHIDQGIDSMKEAGEEAKSDINAAADEAKADAKTTGENIKNDLNAAKEDVGDAAKAAGTDIKNAANKVADKTKEGYNNIKESLKKDSTKK</sequence>
<dbReference type="OrthoDB" id="799902at2"/>
<dbReference type="KEGG" id="shg:Sph21_3451"/>
<organism evidence="2">
    <name type="scientific">Sphingobacterium sp. (strain 21)</name>
    <dbReference type="NCBI Taxonomy" id="743722"/>
    <lineage>
        <taxon>Bacteria</taxon>
        <taxon>Pseudomonadati</taxon>
        <taxon>Bacteroidota</taxon>
        <taxon>Sphingobacteriia</taxon>
        <taxon>Sphingobacteriales</taxon>
        <taxon>Sphingobacteriaceae</taxon>
        <taxon>Sphingobacterium</taxon>
    </lineage>
</organism>
<evidence type="ECO:0000256" key="1">
    <source>
        <dbReference type="SAM" id="SignalP"/>
    </source>
</evidence>
<dbReference type="AlphaFoldDB" id="F4C2B1"/>
<dbReference type="HOGENOM" id="CLU_1926223_0_0_10"/>
<proteinExistence type="predicted"/>